<dbReference type="EMBL" id="CM009755">
    <property type="protein sequence ID" value="PUZ48691.1"/>
    <property type="molecule type" value="Genomic_DNA"/>
</dbReference>
<name>A0A2T7CZF2_9POAL</name>
<evidence type="ECO:0000313" key="2">
    <source>
        <dbReference type="EMBL" id="PUZ48691.1"/>
    </source>
</evidence>
<reference evidence="2 3" key="1">
    <citation type="submission" date="2018-04" db="EMBL/GenBank/DDBJ databases">
        <title>WGS assembly of Panicum hallii var. hallii HAL2.</title>
        <authorList>
            <person name="Lovell J."/>
            <person name="Jenkins J."/>
            <person name="Lowry D."/>
            <person name="Mamidi S."/>
            <person name="Sreedasyam A."/>
            <person name="Weng X."/>
            <person name="Barry K."/>
            <person name="Bonette J."/>
            <person name="Campitelli B."/>
            <person name="Daum C."/>
            <person name="Gordon S."/>
            <person name="Gould B."/>
            <person name="Lipzen A."/>
            <person name="MacQueen A."/>
            <person name="Palacio-Mejia J."/>
            <person name="Plott C."/>
            <person name="Shakirov E."/>
            <person name="Shu S."/>
            <person name="Yoshinaga Y."/>
            <person name="Zane M."/>
            <person name="Rokhsar D."/>
            <person name="Grimwood J."/>
            <person name="Schmutz J."/>
            <person name="Juenger T."/>
        </authorList>
    </citation>
    <scope>NUCLEOTIDE SEQUENCE [LARGE SCALE GENOMIC DNA]</scope>
    <source>
        <strain evidence="3">cv. HAL2</strain>
    </source>
</reference>
<gene>
    <name evidence="2" type="ORF">GQ55_7G266600</name>
</gene>
<organism evidence="2 3">
    <name type="scientific">Panicum hallii var. hallii</name>
    <dbReference type="NCBI Taxonomy" id="1504633"/>
    <lineage>
        <taxon>Eukaryota</taxon>
        <taxon>Viridiplantae</taxon>
        <taxon>Streptophyta</taxon>
        <taxon>Embryophyta</taxon>
        <taxon>Tracheophyta</taxon>
        <taxon>Spermatophyta</taxon>
        <taxon>Magnoliopsida</taxon>
        <taxon>Liliopsida</taxon>
        <taxon>Poales</taxon>
        <taxon>Poaceae</taxon>
        <taxon>PACMAD clade</taxon>
        <taxon>Panicoideae</taxon>
        <taxon>Panicodae</taxon>
        <taxon>Paniceae</taxon>
        <taxon>Panicinae</taxon>
        <taxon>Panicum</taxon>
        <taxon>Panicum sect. Panicum</taxon>
    </lineage>
</organism>
<evidence type="ECO:0000313" key="3">
    <source>
        <dbReference type="Proteomes" id="UP000244336"/>
    </source>
</evidence>
<keyword evidence="3" id="KW-1185">Reference proteome</keyword>
<dbReference type="AlphaFoldDB" id="A0A2T7CZF2"/>
<protein>
    <submittedName>
        <fullName evidence="2">Uncharacterized protein</fullName>
    </submittedName>
</protein>
<dbReference type="Proteomes" id="UP000244336">
    <property type="component" value="Chromosome 7"/>
</dbReference>
<evidence type="ECO:0000256" key="1">
    <source>
        <dbReference type="SAM" id="MobiDB-lite"/>
    </source>
</evidence>
<sequence>MGASELDGHGERELGHGRSVRQPLGHRREGKGTWEARRAHGRRQEGREAQEAAGASTAAVRGTSGDGVRGSSECRWRVGQADGCVSIARKREGTTGRCSR</sequence>
<feature type="compositionally biased region" description="Basic and acidic residues" evidence="1">
    <location>
        <begin position="26"/>
        <end position="50"/>
    </location>
</feature>
<feature type="compositionally biased region" description="Basic and acidic residues" evidence="1">
    <location>
        <begin position="1"/>
        <end position="16"/>
    </location>
</feature>
<dbReference type="Gramene" id="PUZ48691">
    <property type="protein sequence ID" value="PUZ48691"/>
    <property type="gene ID" value="GQ55_7G266600"/>
</dbReference>
<accession>A0A2T7CZF2</accession>
<proteinExistence type="predicted"/>
<feature type="region of interest" description="Disordered" evidence="1">
    <location>
        <begin position="1"/>
        <end position="72"/>
    </location>
</feature>